<evidence type="ECO:0000313" key="3">
    <source>
        <dbReference type="Proteomes" id="UP000316798"/>
    </source>
</evidence>
<dbReference type="InterPro" id="IPR008869">
    <property type="entry name" value="MlaC/ttg2D"/>
</dbReference>
<accession>A0A515D7Y7</accession>
<dbReference type="PANTHER" id="PTHR36573">
    <property type="entry name" value="INTERMEMBRANE PHOSPHOLIPID TRANSPORT SYSTEM BINDING PROTEIN MLAC"/>
    <property type="match status" value="1"/>
</dbReference>
<evidence type="ECO:0000256" key="1">
    <source>
        <dbReference type="SAM" id="SignalP"/>
    </source>
</evidence>
<dbReference type="EMBL" id="CP035503">
    <property type="protein sequence ID" value="QDL36531.1"/>
    <property type="molecule type" value="Genomic_DNA"/>
</dbReference>
<dbReference type="AlphaFoldDB" id="A0A515D7Y7"/>
<dbReference type="OrthoDB" id="9798905at2"/>
<reference evidence="2 3" key="1">
    <citation type="submission" date="2019-01" db="EMBL/GenBank/DDBJ databases">
        <title>Genomic insights into a novel species Rhodoferax sp.</title>
        <authorList>
            <person name="Jin L."/>
        </authorList>
    </citation>
    <scope>NUCLEOTIDE SEQUENCE [LARGE SCALE GENOMIC DNA]</scope>
    <source>
        <strain evidence="2 3">CHu59-6-5</strain>
    </source>
</reference>
<keyword evidence="3" id="KW-1185">Reference proteome</keyword>
<gene>
    <name evidence="2" type="ORF">EUB48_03890</name>
</gene>
<dbReference type="RefSeq" id="WP_142817703.1">
    <property type="nucleotide sequence ID" value="NZ_CP035503.1"/>
</dbReference>
<dbReference type="Pfam" id="PF05494">
    <property type="entry name" value="MlaC"/>
    <property type="match status" value="1"/>
</dbReference>
<protein>
    <submittedName>
        <fullName evidence="2">ABC transporter substrate-binding protein</fullName>
    </submittedName>
</protein>
<dbReference type="KEGG" id="rhf:EUB48_03890"/>
<organism evidence="2 3">
    <name type="scientific">Rhodoferax sediminis</name>
    <dbReference type="NCBI Taxonomy" id="2509614"/>
    <lineage>
        <taxon>Bacteria</taxon>
        <taxon>Pseudomonadati</taxon>
        <taxon>Pseudomonadota</taxon>
        <taxon>Betaproteobacteria</taxon>
        <taxon>Burkholderiales</taxon>
        <taxon>Comamonadaceae</taxon>
        <taxon>Rhodoferax</taxon>
    </lineage>
</organism>
<dbReference type="PIRSF" id="PIRSF004649">
    <property type="entry name" value="MlaC"/>
    <property type="match status" value="1"/>
</dbReference>
<dbReference type="PANTHER" id="PTHR36573:SF1">
    <property type="entry name" value="INTERMEMBRANE PHOSPHOLIPID TRANSPORT SYSTEM BINDING PROTEIN MLAC"/>
    <property type="match status" value="1"/>
</dbReference>
<sequence>MNRRFLGQLAVSLVAVFAATGALVAHAADEAPDALVKRLSTDVLNSIKADKSIQAGDISKIVALVDSKIMPNVNFQRMTASAVGPGWRQATPEQQQKLQDEFKTLLVRTYSGALSQVSNDQTIVVQPLRAGADGSDVVVRTQVRGSGDPIQLDYRLEKTPGQGFGWKIYNLNVMGVWLVETYRSQFAQEINAKGIDGLIATLTERNKANAKKS</sequence>
<keyword evidence="1" id="KW-0732">Signal</keyword>
<name>A0A515D7Y7_9BURK</name>
<evidence type="ECO:0000313" key="2">
    <source>
        <dbReference type="EMBL" id="QDL36531.1"/>
    </source>
</evidence>
<feature type="signal peptide" evidence="1">
    <location>
        <begin position="1"/>
        <end position="27"/>
    </location>
</feature>
<dbReference type="Proteomes" id="UP000316798">
    <property type="component" value="Chromosome"/>
</dbReference>
<dbReference type="Gene3D" id="1.10.10.640">
    <property type="entry name" value="phospholipid-binding protein"/>
    <property type="match status" value="1"/>
</dbReference>
<dbReference type="Gene3D" id="3.10.450.50">
    <property type="match status" value="1"/>
</dbReference>
<feature type="chain" id="PRO_5021782553" evidence="1">
    <location>
        <begin position="28"/>
        <end position="213"/>
    </location>
</feature>
<proteinExistence type="predicted"/>